<protein>
    <submittedName>
        <fullName evidence="1">Uncharacterized protein</fullName>
    </submittedName>
</protein>
<accession>A0A0G1LJA6</accession>
<name>A0A0G1LJA6_9BACT</name>
<sequence length="248" mass="27576">MATIVTSEQYYRLDGQLGEIKRQIRQENGYPFDPDRLARALQAVIEGQFEVTAAPPQVDHFIPIPDAAVPERYKATCAIYRQLATEQGIPVSHPVCYRVRAGFTFKIHAPKAGPCHDSLRYLQDWNFPDEATKDCFVFWVPGVLRGSTSKDVVQQRQLLSDTRTRLALPAHHLIGFGNVALVAGLMLAHFKATDERIPLVVRIDTCDADGDRLRLFWGGGELYCARWFGGGKAYGNFGVLALGVELGS</sequence>
<dbReference type="EMBL" id="LCJB01000066">
    <property type="protein sequence ID" value="KKT68897.1"/>
    <property type="molecule type" value="Genomic_DNA"/>
</dbReference>
<proteinExistence type="predicted"/>
<dbReference type="Proteomes" id="UP000034154">
    <property type="component" value="Unassembled WGS sequence"/>
</dbReference>
<evidence type="ECO:0000313" key="2">
    <source>
        <dbReference type="Proteomes" id="UP000034154"/>
    </source>
</evidence>
<gene>
    <name evidence="1" type="ORF">UW63_C0066G0001</name>
</gene>
<dbReference type="AlphaFoldDB" id="A0A0G1LJA6"/>
<organism evidence="1 2">
    <name type="scientific">Candidatus Uhrbacteria bacterium GW2011_GWF2_44_350</name>
    <dbReference type="NCBI Taxonomy" id="1619000"/>
    <lineage>
        <taxon>Bacteria</taxon>
        <taxon>Candidatus Uhriibacteriota</taxon>
    </lineage>
</organism>
<comment type="caution">
    <text evidence="1">The sequence shown here is derived from an EMBL/GenBank/DDBJ whole genome shotgun (WGS) entry which is preliminary data.</text>
</comment>
<evidence type="ECO:0000313" key="1">
    <source>
        <dbReference type="EMBL" id="KKT68897.1"/>
    </source>
</evidence>
<reference evidence="1 2" key="1">
    <citation type="journal article" date="2015" name="Nature">
        <title>rRNA introns, odd ribosomes, and small enigmatic genomes across a large radiation of phyla.</title>
        <authorList>
            <person name="Brown C.T."/>
            <person name="Hug L.A."/>
            <person name="Thomas B.C."/>
            <person name="Sharon I."/>
            <person name="Castelle C.J."/>
            <person name="Singh A."/>
            <person name="Wilkins M.J."/>
            <person name="Williams K.H."/>
            <person name="Banfield J.F."/>
        </authorList>
    </citation>
    <scope>NUCLEOTIDE SEQUENCE [LARGE SCALE GENOMIC DNA]</scope>
</reference>